<feature type="transmembrane region" description="Helical" evidence="5">
    <location>
        <begin position="127"/>
        <end position="150"/>
    </location>
</feature>
<dbReference type="PROSITE" id="PS51257">
    <property type="entry name" value="PROKAR_LIPOPROTEIN"/>
    <property type="match status" value="1"/>
</dbReference>
<evidence type="ECO:0000259" key="6">
    <source>
        <dbReference type="Pfam" id="PF04932"/>
    </source>
</evidence>
<protein>
    <recommendedName>
        <fullName evidence="6">O-antigen ligase-related domain-containing protein</fullName>
    </recommendedName>
</protein>
<feature type="transmembrane region" description="Helical" evidence="5">
    <location>
        <begin position="222"/>
        <end position="238"/>
    </location>
</feature>
<dbReference type="AlphaFoldDB" id="A0A1G1T5T2"/>
<dbReference type="InterPro" id="IPR051533">
    <property type="entry name" value="WaaL-like"/>
</dbReference>
<evidence type="ECO:0000313" key="8">
    <source>
        <dbReference type="Proteomes" id="UP000176294"/>
    </source>
</evidence>
<dbReference type="PANTHER" id="PTHR37422:SF13">
    <property type="entry name" value="LIPOPOLYSACCHARIDE BIOSYNTHESIS PROTEIN PA4999-RELATED"/>
    <property type="match status" value="1"/>
</dbReference>
<feature type="transmembrane region" description="Helical" evidence="5">
    <location>
        <begin position="21"/>
        <end position="39"/>
    </location>
</feature>
<feature type="transmembrane region" description="Helical" evidence="5">
    <location>
        <begin position="347"/>
        <end position="368"/>
    </location>
</feature>
<evidence type="ECO:0000256" key="5">
    <source>
        <dbReference type="SAM" id="Phobius"/>
    </source>
</evidence>
<reference evidence="7 8" key="1">
    <citation type="submission" date="2016-08" db="EMBL/GenBank/DDBJ databases">
        <title>Hymenobacter coccineus sp. nov., Hymenobacter lapidarius sp. nov. and Hymenobacter glacialis sp. nov., isolated from Antarctic soil.</title>
        <authorList>
            <person name="Sedlacek I."/>
            <person name="Kralova S."/>
            <person name="Kyrova K."/>
            <person name="Maslanova I."/>
            <person name="Stankova E."/>
            <person name="Vrbovska V."/>
            <person name="Nemec M."/>
            <person name="Bartak M."/>
            <person name="Svec P."/>
            <person name="Busse H.-J."/>
            <person name="Pantucek R."/>
        </authorList>
    </citation>
    <scope>NUCLEOTIDE SEQUENCE [LARGE SCALE GENOMIC DNA]</scope>
    <source>
        <strain evidence="7 8">CCM 8643</strain>
    </source>
</reference>
<dbReference type="PANTHER" id="PTHR37422">
    <property type="entry name" value="TEICHURONIC ACID BIOSYNTHESIS PROTEIN TUAE"/>
    <property type="match status" value="1"/>
</dbReference>
<dbReference type="Pfam" id="PF04932">
    <property type="entry name" value="Wzy_C"/>
    <property type="match status" value="1"/>
</dbReference>
<evidence type="ECO:0000256" key="2">
    <source>
        <dbReference type="ARBA" id="ARBA00022692"/>
    </source>
</evidence>
<feature type="domain" description="O-antigen ligase-related" evidence="6">
    <location>
        <begin position="205"/>
        <end position="363"/>
    </location>
</feature>
<dbReference type="InterPro" id="IPR007016">
    <property type="entry name" value="O-antigen_ligase-rel_domated"/>
</dbReference>
<evidence type="ECO:0000256" key="3">
    <source>
        <dbReference type="ARBA" id="ARBA00022989"/>
    </source>
</evidence>
<evidence type="ECO:0000256" key="4">
    <source>
        <dbReference type="ARBA" id="ARBA00023136"/>
    </source>
</evidence>
<comment type="caution">
    <text evidence="7">The sequence shown here is derived from an EMBL/GenBank/DDBJ whole genome shotgun (WGS) entry which is preliminary data.</text>
</comment>
<dbReference type="STRING" id="1908237.BEN47_01400"/>
<feature type="transmembrane region" description="Helical" evidence="5">
    <location>
        <begin position="45"/>
        <end position="62"/>
    </location>
</feature>
<keyword evidence="8" id="KW-1185">Reference proteome</keyword>
<feature type="transmembrane region" description="Helical" evidence="5">
    <location>
        <begin position="245"/>
        <end position="263"/>
    </location>
</feature>
<feature type="transmembrane region" description="Helical" evidence="5">
    <location>
        <begin position="69"/>
        <end position="89"/>
    </location>
</feature>
<organism evidence="7 8">
    <name type="scientific">Hymenobacter lapidarius</name>
    <dbReference type="NCBI Taxonomy" id="1908237"/>
    <lineage>
        <taxon>Bacteria</taxon>
        <taxon>Pseudomonadati</taxon>
        <taxon>Bacteroidota</taxon>
        <taxon>Cytophagia</taxon>
        <taxon>Cytophagales</taxon>
        <taxon>Hymenobacteraceae</taxon>
        <taxon>Hymenobacter</taxon>
    </lineage>
</organism>
<keyword evidence="3 5" id="KW-1133">Transmembrane helix</keyword>
<evidence type="ECO:0000313" key="7">
    <source>
        <dbReference type="EMBL" id="OGX86238.1"/>
    </source>
</evidence>
<sequence length="431" mass="48816">MQRYYSAFMQSVFTLVRLHQAALFFSACVIVGIFVASWVRVLPSIGMAGIAATGIVYTITYRRVAHWSYWPLFGSALWCSCCTYFKRSIPLRNMDSYWEDLVLQLPFLALIVGFWMLPALPGRYLRWLWLLLIGVTAIAAAGATINYILHFRAINEMYLHSKVMPTEPDHIRFSLIITMSVAAGVLLLVHGAVKKSWRFWVIATISFLVIFLHLLAVRSGQMTFYALSGLAVVWLALKKRMWKRAIALGALLVLLPAISYVVFPTFNNKVENTQQDVSKVQQESALEGRTYSIAARVYSYRAALAVWNDNKAVGVGKPDLQDEMAKHYAILYPEIGSKYYILPHNQYLYNLAAYGGLGLFVFLIGMFYPAWWARKKHAPLLLAQYVSVALSFLVEYTLETQIGLAFVVFFTMLALQGSLPCEDDDSCWRPA</sequence>
<feature type="transmembrane region" description="Helical" evidence="5">
    <location>
        <begin position="402"/>
        <end position="419"/>
    </location>
</feature>
<name>A0A1G1T5T2_9BACT</name>
<proteinExistence type="predicted"/>
<gene>
    <name evidence="7" type="ORF">BEN47_01400</name>
</gene>
<dbReference type="Proteomes" id="UP000176294">
    <property type="component" value="Unassembled WGS sequence"/>
</dbReference>
<comment type="subcellular location">
    <subcellularLocation>
        <location evidence="1">Membrane</location>
        <topology evidence="1">Multi-pass membrane protein</topology>
    </subcellularLocation>
</comment>
<dbReference type="EMBL" id="MDZB01000098">
    <property type="protein sequence ID" value="OGX86238.1"/>
    <property type="molecule type" value="Genomic_DNA"/>
</dbReference>
<evidence type="ECO:0000256" key="1">
    <source>
        <dbReference type="ARBA" id="ARBA00004141"/>
    </source>
</evidence>
<feature type="transmembrane region" description="Helical" evidence="5">
    <location>
        <begin position="170"/>
        <end position="190"/>
    </location>
</feature>
<feature type="transmembrane region" description="Helical" evidence="5">
    <location>
        <begin position="197"/>
        <end position="216"/>
    </location>
</feature>
<keyword evidence="2 5" id="KW-0812">Transmembrane</keyword>
<feature type="transmembrane region" description="Helical" evidence="5">
    <location>
        <begin position="101"/>
        <end position="120"/>
    </location>
</feature>
<accession>A0A1G1T5T2</accession>
<keyword evidence="4 5" id="KW-0472">Membrane</keyword>
<dbReference type="GO" id="GO:0016020">
    <property type="term" value="C:membrane"/>
    <property type="evidence" value="ECO:0007669"/>
    <property type="project" value="UniProtKB-SubCell"/>
</dbReference>